<keyword evidence="2" id="KW-0863">Zinc-finger</keyword>
<evidence type="ECO:0000313" key="7">
    <source>
        <dbReference type="EMBL" id="GCC37260.1"/>
    </source>
</evidence>
<evidence type="ECO:0000256" key="1">
    <source>
        <dbReference type="ARBA" id="ARBA00022723"/>
    </source>
</evidence>
<evidence type="ECO:0000256" key="3">
    <source>
        <dbReference type="ARBA" id="ARBA00022833"/>
    </source>
</evidence>
<dbReference type="InterPro" id="IPR013083">
    <property type="entry name" value="Znf_RING/FYVE/PHD"/>
</dbReference>
<dbReference type="AlphaFoldDB" id="A0A401T3S3"/>
<keyword evidence="5" id="KW-0472">Membrane</keyword>
<feature type="domain" description="RING-CH-type" evidence="6">
    <location>
        <begin position="20"/>
        <end position="84"/>
    </location>
</feature>
<gene>
    <name evidence="7" type="ORF">chiPu_0015762</name>
</gene>
<sequence length="215" mass="24132">MEKSNRTQDSTSSSTELPVTIPDDAPECFICRELEVSDCDSLLQYCDCKSLVAHHKCLLTWIQKGPRNEDRLSCKVCTAEYHLQTGSAWKLVACRWQNWVILAVILGLMTIVPFTVHRMMTAFHDPPPHSLFKAASVCFGLLSETFLIKTLIYCCNSKYKKAKMSSFSIRGRSLEKSDRGRNLLWLPSHSPGAGSRMEGSKQEAARPSKGLELCV</sequence>
<accession>A0A401T3S3</accession>
<evidence type="ECO:0000256" key="4">
    <source>
        <dbReference type="SAM" id="MobiDB-lite"/>
    </source>
</evidence>
<name>A0A401T3S3_CHIPU</name>
<keyword evidence="1" id="KW-0479">Metal-binding</keyword>
<dbReference type="PANTHER" id="PTHR20893:SF2">
    <property type="entry name" value="LD08641P"/>
    <property type="match status" value="1"/>
</dbReference>
<dbReference type="InterPro" id="IPR011016">
    <property type="entry name" value="Znf_RING-CH"/>
</dbReference>
<organism evidence="7 8">
    <name type="scientific">Chiloscyllium punctatum</name>
    <name type="common">Brownbanded bambooshark</name>
    <name type="synonym">Hemiscyllium punctatum</name>
    <dbReference type="NCBI Taxonomy" id="137246"/>
    <lineage>
        <taxon>Eukaryota</taxon>
        <taxon>Metazoa</taxon>
        <taxon>Chordata</taxon>
        <taxon>Craniata</taxon>
        <taxon>Vertebrata</taxon>
        <taxon>Chondrichthyes</taxon>
        <taxon>Elasmobranchii</taxon>
        <taxon>Galeomorphii</taxon>
        <taxon>Galeoidea</taxon>
        <taxon>Orectolobiformes</taxon>
        <taxon>Hemiscylliidae</taxon>
        <taxon>Chiloscyllium</taxon>
    </lineage>
</organism>
<proteinExistence type="predicted"/>
<feature type="region of interest" description="Disordered" evidence="4">
    <location>
        <begin position="186"/>
        <end position="215"/>
    </location>
</feature>
<protein>
    <recommendedName>
        <fullName evidence="6">RING-CH-type domain-containing protein</fullName>
    </recommendedName>
</protein>
<reference evidence="7 8" key="1">
    <citation type="journal article" date="2018" name="Nat. Ecol. Evol.">
        <title>Shark genomes provide insights into elasmobranch evolution and the origin of vertebrates.</title>
        <authorList>
            <person name="Hara Y"/>
            <person name="Yamaguchi K"/>
            <person name="Onimaru K"/>
            <person name="Kadota M"/>
            <person name="Koyanagi M"/>
            <person name="Keeley SD"/>
            <person name="Tatsumi K"/>
            <person name="Tanaka K"/>
            <person name="Motone F"/>
            <person name="Kageyama Y"/>
            <person name="Nozu R"/>
            <person name="Adachi N"/>
            <person name="Nishimura O"/>
            <person name="Nakagawa R"/>
            <person name="Tanegashima C"/>
            <person name="Kiyatake I"/>
            <person name="Matsumoto R"/>
            <person name="Murakumo K"/>
            <person name="Nishida K"/>
            <person name="Terakita A"/>
            <person name="Kuratani S"/>
            <person name="Sato K"/>
            <person name="Hyodo S Kuraku.S."/>
        </authorList>
    </citation>
    <scope>NUCLEOTIDE SEQUENCE [LARGE SCALE GENOMIC DNA]</scope>
</reference>
<keyword evidence="8" id="KW-1185">Reference proteome</keyword>
<evidence type="ECO:0000259" key="6">
    <source>
        <dbReference type="PROSITE" id="PS51292"/>
    </source>
</evidence>
<dbReference type="OrthoDB" id="5817083at2759"/>
<dbReference type="Gene3D" id="3.30.40.10">
    <property type="entry name" value="Zinc/RING finger domain, C3HC4 (zinc finger)"/>
    <property type="match status" value="1"/>
</dbReference>
<keyword evidence="3" id="KW-0862">Zinc</keyword>
<evidence type="ECO:0000313" key="8">
    <source>
        <dbReference type="Proteomes" id="UP000287033"/>
    </source>
</evidence>
<keyword evidence="5" id="KW-0812">Transmembrane</keyword>
<dbReference type="PANTHER" id="PTHR20893">
    <property type="entry name" value="LD08641P"/>
    <property type="match status" value="1"/>
</dbReference>
<dbReference type="SMART" id="SM00744">
    <property type="entry name" value="RINGv"/>
    <property type="match status" value="1"/>
</dbReference>
<comment type="caution">
    <text evidence="7">The sequence shown here is derived from an EMBL/GenBank/DDBJ whole genome shotgun (WGS) entry which is preliminary data.</text>
</comment>
<feature type="transmembrane region" description="Helical" evidence="5">
    <location>
        <begin position="132"/>
        <end position="155"/>
    </location>
</feature>
<evidence type="ECO:0000256" key="2">
    <source>
        <dbReference type="ARBA" id="ARBA00022771"/>
    </source>
</evidence>
<feature type="transmembrane region" description="Helical" evidence="5">
    <location>
        <begin position="99"/>
        <end position="120"/>
    </location>
</feature>
<dbReference type="OMA" id="FICRELE"/>
<dbReference type="Proteomes" id="UP000287033">
    <property type="component" value="Unassembled WGS sequence"/>
</dbReference>
<dbReference type="GO" id="GO:0008270">
    <property type="term" value="F:zinc ion binding"/>
    <property type="evidence" value="ECO:0007669"/>
    <property type="project" value="UniProtKB-KW"/>
</dbReference>
<dbReference type="PROSITE" id="PS51292">
    <property type="entry name" value="ZF_RING_CH"/>
    <property type="match status" value="1"/>
</dbReference>
<keyword evidence="5" id="KW-1133">Transmembrane helix</keyword>
<evidence type="ECO:0000256" key="5">
    <source>
        <dbReference type="SAM" id="Phobius"/>
    </source>
</evidence>
<dbReference type="EMBL" id="BEZZ01000969">
    <property type="protein sequence ID" value="GCC37260.1"/>
    <property type="molecule type" value="Genomic_DNA"/>
</dbReference>